<protein>
    <submittedName>
        <fullName evidence="1">Protein of uncharacterized function (DUF416)</fullName>
    </submittedName>
</protein>
<accession>A0A485BBF8</accession>
<proteinExistence type="predicted"/>
<keyword evidence="2" id="KW-1185">Reference proteome</keyword>
<dbReference type="InterPro" id="IPR007338">
    <property type="entry name" value="DUF416"/>
</dbReference>
<gene>
    <name evidence="1" type="ORF">NCTC12993_04183</name>
</gene>
<reference evidence="1 2" key="1">
    <citation type="submission" date="2019-03" db="EMBL/GenBank/DDBJ databases">
        <authorList>
            <consortium name="Pathogen Informatics"/>
        </authorList>
    </citation>
    <scope>NUCLEOTIDE SEQUENCE [LARGE SCALE GENOMIC DNA]</scope>
    <source>
        <strain evidence="1 2">NCTC12993</strain>
    </source>
</reference>
<sequence length="100" mass="11478">MLQNPIHLRLGEAGKLAARHFYGPACCERMYPNYAMFCKQTEFGDGQLYRRILDLVWESLTVKDAKINFDSQLKNLKKQSPLLMITICTASIRPSMPALR</sequence>
<dbReference type="Gene3D" id="1.20.1590.10">
    <property type="entry name" value="YP_001051499.1 domain like"/>
    <property type="match status" value="1"/>
</dbReference>
<dbReference type="AlphaFoldDB" id="A0A485BBF8"/>
<dbReference type="Pfam" id="PF04222">
    <property type="entry name" value="DUF416"/>
    <property type="match status" value="1"/>
</dbReference>
<evidence type="ECO:0000313" key="1">
    <source>
        <dbReference type="EMBL" id="VFS68888.1"/>
    </source>
</evidence>
<evidence type="ECO:0000313" key="2">
    <source>
        <dbReference type="Proteomes" id="UP000401081"/>
    </source>
</evidence>
<dbReference type="InterPro" id="IPR023381">
    <property type="entry name" value="YP001051499.1-like_dom_sf"/>
</dbReference>
<organism evidence="1 2">
    <name type="scientific">Kluyvera cryocrescens</name>
    <name type="common">Kluyvera citrophila</name>
    <dbReference type="NCBI Taxonomy" id="580"/>
    <lineage>
        <taxon>Bacteria</taxon>
        <taxon>Pseudomonadati</taxon>
        <taxon>Pseudomonadota</taxon>
        <taxon>Gammaproteobacteria</taxon>
        <taxon>Enterobacterales</taxon>
        <taxon>Enterobacteriaceae</taxon>
        <taxon>Kluyvera</taxon>
    </lineage>
</organism>
<name>A0A485BBF8_KLUCR</name>
<dbReference type="Proteomes" id="UP000401081">
    <property type="component" value="Unassembled WGS sequence"/>
</dbReference>
<dbReference type="EMBL" id="CAADJD010000020">
    <property type="protein sequence ID" value="VFS68888.1"/>
    <property type="molecule type" value="Genomic_DNA"/>
</dbReference>